<evidence type="ECO:0000313" key="1">
    <source>
        <dbReference type="EMBL" id="ATU84192.1"/>
    </source>
</evidence>
<reference evidence="1" key="1">
    <citation type="journal article" date="2018" name="Aquaculture">
        <title>Complete genome sequence of a white spot syndrome virus associated with a disease incursion in Australia.</title>
        <authorList>
            <person name="Oakey J."/>
            <person name="Smith C.S."/>
        </authorList>
    </citation>
    <scope>NUCLEOTIDE SEQUENCE [LARGE SCALE GENOMIC DNA]</scope>
    <source>
        <strain evidence="1">WSSV-AU</strain>
    </source>
</reference>
<name>A0A2D3I766_9VIRU</name>
<dbReference type="Proteomes" id="UP000267516">
    <property type="component" value="Segment"/>
</dbReference>
<proteinExistence type="predicted"/>
<organism evidence="1">
    <name type="scientific">White spot syndrome virus</name>
    <dbReference type="NCBI Taxonomy" id="342409"/>
    <lineage>
        <taxon>Viruses</taxon>
        <taxon>Viruses incertae sedis</taxon>
        <taxon>Naldaviricetes</taxon>
        <taxon>Nimaviridae</taxon>
        <taxon>Whispovirus</taxon>
    </lineage>
</organism>
<accession>A0A2D3I766</accession>
<protein>
    <submittedName>
        <fullName evidence="1">ORF900</fullName>
    </submittedName>
</protein>
<dbReference type="EMBL" id="MF768985">
    <property type="protein sequence ID" value="ATU84192.1"/>
    <property type="molecule type" value="Genomic_DNA"/>
</dbReference>
<sequence>MSYFIATTSRRIRPCGRSFTSTGSLPSSATWCYSPTHSTPISPPCRLINPPFVTPLENLSL</sequence>